<dbReference type="Proteomes" id="UP001165378">
    <property type="component" value="Unassembled WGS sequence"/>
</dbReference>
<dbReference type="CDD" id="cd16917">
    <property type="entry name" value="HATPase_UhpB-NarQ-NarX-like"/>
    <property type="match status" value="1"/>
</dbReference>
<name>A0AA41TYT7_9ACTN</name>
<evidence type="ECO:0000256" key="3">
    <source>
        <dbReference type="ARBA" id="ARBA00022553"/>
    </source>
</evidence>
<organism evidence="12 13">
    <name type="scientific">Yinghuangia soli</name>
    <dbReference type="NCBI Taxonomy" id="2908204"/>
    <lineage>
        <taxon>Bacteria</taxon>
        <taxon>Bacillati</taxon>
        <taxon>Actinomycetota</taxon>
        <taxon>Actinomycetes</taxon>
        <taxon>Kitasatosporales</taxon>
        <taxon>Streptomycetaceae</taxon>
        <taxon>Yinghuangia</taxon>
    </lineage>
</organism>
<dbReference type="GO" id="GO:0000155">
    <property type="term" value="F:phosphorelay sensor kinase activity"/>
    <property type="evidence" value="ECO:0007669"/>
    <property type="project" value="InterPro"/>
</dbReference>
<evidence type="ECO:0000256" key="6">
    <source>
        <dbReference type="ARBA" id="ARBA00022777"/>
    </source>
</evidence>
<feature type="transmembrane region" description="Helical" evidence="10">
    <location>
        <begin position="73"/>
        <end position="91"/>
    </location>
</feature>
<keyword evidence="4" id="KW-0808">Transferase</keyword>
<dbReference type="Pfam" id="PF07730">
    <property type="entry name" value="HisKA_3"/>
    <property type="match status" value="1"/>
</dbReference>
<keyword evidence="7" id="KW-0067">ATP-binding</keyword>
<reference evidence="12" key="1">
    <citation type="submission" date="2022-01" db="EMBL/GenBank/DDBJ databases">
        <title>Genome-Based Taxonomic Classification of the Phylum Actinobacteria.</title>
        <authorList>
            <person name="Gao Y."/>
        </authorList>
    </citation>
    <scope>NUCLEOTIDE SEQUENCE</scope>
    <source>
        <strain evidence="12">KLBMP 8922</strain>
    </source>
</reference>
<evidence type="ECO:0000313" key="13">
    <source>
        <dbReference type="Proteomes" id="UP001165378"/>
    </source>
</evidence>
<dbReference type="SUPFAM" id="SSF55874">
    <property type="entry name" value="ATPase domain of HSP90 chaperone/DNA topoisomerase II/histidine kinase"/>
    <property type="match status" value="1"/>
</dbReference>
<feature type="transmembrane region" description="Helical" evidence="10">
    <location>
        <begin position="153"/>
        <end position="174"/>
    </location>
</feature>
<evidence type="ECO:0000259" key="11">
    <source>
        <dbReference type="Pfam" id="PF07730"/>
    </source>
</evidence>
<dbReference type="PANTHER" id="PTHR24421:SF10">
    <property type="entry name" value="NITRATE_NITRITE SENSOR PROTEIN NARQ"/>
    <property type="match status" value="1"/>
</dbReference>
<keyword evidence="10" id="KW-0472">Membrane</keyword>
<keyword evidence="3" id="KW-0597">Phosphoprotein</keyword>
<protein>
    <recommendedName>
        <fullName evidence="2">histidine kinase</fullName>
        <ecNumber evidence="2">2.7.13.3</ecNumber>
    </recommendedName>
</protein>
<sequence>MSEITPAETTAAETATRARAREYAATAAALALGITVLAVGRAGGQDAYTTVPAALAGAVALGVLGCLPRSRRLLAAALTGTALVSLAADLFRPRPAMESTGGWKITEVGVLMLLIAVTTRWGSRRQVAVAAVPAVAAVALWVVPFLGTEPRMAQAGAVLFWAAGGAIAAAAGAYPRRQARRARRAVAEARRTQQLELAKDLHDFVAHDVSAIVVQAQAARFVAAQDPQAAILALERIEKAGLSALASMDRTVQMLFTADGAPIGASAPPGVGELPGLVGRYAGERDAPVRLDIDPDAAAALSREAGAAAYRVVVEALTNVRRHARPGARIEVAVRQQSDADRAGRAPGIEVAVRNDAADDGESDGPAKRPAGPGRLLRRNSGRGLAGLDERVAAAGGRLTAGPASDGGWQVAAVFPGQGRATGRGSRPA</sequence>
<evidence type="ECO:0000256" key="7">
    <source>
        <dbReference type="ARBA" id="ARBA00022840"/>
    </source>
</evidence>
<dbReference type="GO" id="GO:0005524">
    <property type="term" value="F:ATP binding"/>
    <property type="evidence" value="ECO:0007669"/>
    <property type="project" value="UniProtKB-KW"/>
</dbReference>
<keyword evidence="8" id="KW-0902">Two-component regulatory system</keyword>
<feature type="transmembrane region" description="Helical" evidence="10">
    <location>
        <begin position="23"/>
        <end position="41"/>
    </location>
</feature>
<keyword evidence="10" id="KW-1133">Transmembrane helix</keyword>
<gene>
    <name evidence="12" type="ORF">LZ495_12990</name>
</gene>
<evidence type="ECO:0000256" key="5">
    <source>
        <dbReference type="ARBA" id="ARBA00022741"/>
    </source>
</evidence>
<feature type="transmembrane region" description="Helical" evidence="10">
    <location>
        <begin position="103"/>
        <end position="121"/>
    </location>
</feature>
<evidence type="ECO:0000256" key="8">
    <source>
        <dbReference type="ARBA" id="ARBA00023012"/>
    </source>
</evidence>
<proteinExistence type="predicted"/>
<dbReference type="Gene3D" id="1.20.5.1930">
    <property type="match status" value="1"/>
</dbReference>
<dbReference type="InterPro" id="IPR011712">
    <property type="entry name" value="Sig_transdc_His_kin_sub3_dim/P"/>
</dbReference>
<evidence type="ECO:0000256" key="1">
    <source>
        <dbReference type="ARBA" id="ARBA00000085"/>
    </source>
</evidence>
<dbReference type="Gene3D" id="3.30.565.10">
    <property type="entry name" value="Histidine kinase-like ATPase, C-terminal domain"/>
    <property type="match status" value="1"/>
</dbReference>
<accession>A0AA41TYT7</accession>
<comment type="caution">
    <text evidence="12">The sequence shown here is derived from an EMBL/GenBank/DDBJ whole genome shotgun (WGS) entry which is preliminary data.</text>
</comment>
<evidence type="ECO:0000256" key="9">
    <source>
        <dbReference type="SAM" id="MobiDB-lite"/>
    </source>
</evidence>
<evidence type="ECO:0000256" key="4">
    <source>
        <dbReference type="ARBA" id="ARBA00022679"/>
    </source>
</evidence>
<evidence type="ECO:0000256" key="2">
    <source>
        <dbReference type="ARBA" id="ARBA00012438"/>
    </source>
</evidence>
<dbReference type="EC" id="2.7.13.3" evidence="2"/>
<dbReference type="GO" id="GO:0046983">
    <property type="term" value="F:protein dimerization activity"/>
    <property type="evidence" value="ECO:0007669"/>
    <property type="project" value="InterPro"/>
</dbReference>
<keyword evidence="10" id="KW-0812">Transmembrane</keyword>
<keyword evidence="13" id="KW-1185">Reference proteome</keyword>
<feature type="region of interest" description="Disordered" evidence="9">
    <location>
        <begin position="334"/>
        <end position="383"/>
    </location>
</feature>
<dbReference type="PANTHER" id="PTHR24421">
    <property type="entry name" value="NITRATE/NITRITE SENSOR PROTEIN NARX-RELATED"/>
    <property type="match status" value="1"/>
</dbReference>
<dbReference type="AlphaFoldDB" id="A0AA41TYT7"/>
<feature type="transmembrane region" description="Helical" evidence="10">
    <location>
        <begin position="128"/>
        <end position="147"/>
    </location>
</feature>
<evidence type="ECO:0000313" key="12">
    <source>
        <dbReference type="EMBL" id="MCF2528133.1"/>
    </source>
</evidence>
<dbReference type="RefSeq" id="WP_235052286.1">
    <property type="nucleotide sequence ID" value="NZ_JAKFHA010000005.1"/>
</dbReference>
<keyword evidence="6 12" id="KW-0418">Kinase</keyword>
<evidence type="ECO:0000256" key="10">
    <source>
        <dbReference type="SAM" id="Phobius"/>
    </source>
</evidence>
<dbReference type="InterPro" id="IPR036890">
    <property type="entry name" value="HATPase_C_sf"/>
</dbReference>
<feature type="transmembrane region" description="Helical" evidence="10">
    <location>
        <begin position="47"/>
        <end position="66"/>
    </location>
</feature>
<comment type="catalytic activity">
    <reaction evidence="1">
        <text>ATP + protein L-histidine = ADP + protein N-phospho-L-histidine.</text>
        <dbReference type="EC" id="2.7.13.3"/>
    </reaction>
</comment>
<feature type="domain" description="Signal transduction histidine kinase subgroup 3 dimerisation and phosphoacceptor" evidence="11">
    <location>
        <begin position="196"/>
        <end position="255"/>
    </location>
</feature>
<keyword evidence="5" id="KW-0547">Nucleotide-binding</keyword>
<dbReference type="GO" id="GO:0016020">
    <property type="term" value="C:membrane"/>
    <property type="evidence" value="ECO:0007669"/>
    <property type="project" value="InterPro"/>
</dbReference>
<dbReference type="InterPro" id="IPR050482">
    <property type="entry name" value="Sensor_HK_TwoCompSys"/>
</dbReference>
<dbReference type="EMBL" id="JAKFHA010000005">
    <property type="protein sequence ID" value="MCF2528133.1"/>
    <property type="molecule type" value="Genomic_DNA"/>
</dbReference>